<name>A0A6J5EJY6_9BURK</name>
<evidence type="ECO:0000313" key="8">
    <source>
        <dbReference type="EMBL" id="CAB3765576.1"/>
    </source>
</evidence>
<evidence type="ECO:0000256" key="5">
    <source>
        <dbReference type="RuleBase" id="RU362024"/>
    </source>
</evidence>
<evidence type="ECO:0000259" key="7">
    <source>
        <dbReference type="Pfam" id="PF00588"/>
    </source>
</evidence>
<comment type="subcellular location">
    <subcellularLocation>
        <location evidence="5">Cytoplasm</location>
    </subcellularLocation>
</comment>
<proteinExistence type="inferred from homology"/>
<sequence length="383" mass="39747">MSWRYHSASPALSFSIVVQSHARRHASRPPSALSAAEPVDAPGHRTGHRADGGLARATGDRAGGDAARVADDRADDDGARAAGHRTGDPTAQPAGDGASGVAPGGAADSASNSATNSATDSTSPVRGGFTSTRFVLVEPSHPGNVGAAARALKTMGFSRLVLVAPRVANVQNDPEAIAMASGADDVLACAHVVPTLADALSGAQWSLALTARSREYGPPQLAPRAAAAHAREHAVHGDIALVFGNERTGLSNEDVERCSALAHIPANPAYSSLNLAQAVQVLSYELRIAYLEATDERASASAAMAAGASTARAASDEIERMFVHLENALIALEFLDPANPKKLMSRLRRLFARTALEHEEVNIVRGIAKHILLKAKGRDSETS</sequence>
<comment type="similarity">
    <text evidence="1">Belongs to the class IV-like SAM-binding methyltransferase superfamily. RNA methyltransferase TrmH family.</text>
</comment>
<keyword evidence="5" id="KW-0819">tRNA processing</keyword>
<feature type="compositionally biased region" description="Low complexity" evidence="6">
    <location>
        <begin position="104"/>
        <end position="124"/>
    </location>
</feature>
<protein>
    <recommendedName>
        <fullName evidence="5">tRNA (cytidine/uridine-2'-O-)-methyltransferase TrmJ</fullName>
        <ecNumber evidence="5">2.1.1.200</ecNumber>
    </recommendedName>
    <alternativeName>
        <fullName evidence="5">tRNA (cytidine(32)/uridine(32)-2'-O)-methyltransferase</fullName>
    </alternativeName>
    <alternativeName>
        <fullName evidence="5">tRNA Cm32/Um32 methyltransferase</fullName>
    </alternativeName>
</protein>
<evidence type="ECO:0000256" key="6">
    <source>
        <dbReference type="SAM" id="MobiDB-lite"/>
    </source>
</evidence>
<gene>
    <name evidence="8" type="primary">trmL_2</name>
    <name evidence="5" type="synonym">trmJ</name>
    <name evidence="8" type="ORF">LMG29739_04590</name>
</gene>
<keyword evidence="9" id="KW-1185">Reference proteome</keyword>
<dbReference type="FunFam" id="3.40.1280.10:FF:000006">
    <property type="entry name" value="Uncharacterized tRNA/rRNA methyltransferase HI_0380"/>
    <property type="match status" value="1"/>
</dbReference>
<evidence type="ECO:0000256" key="2">
    <source>
        <dbReference type="ARBA" id="ARBA00022603"/>
    </source>
</evidence>
<dbReference type="SUPFAM" id="SSF75217">
    <property type="entry name" value="alpha/beta knot"/>
    <property type="match status" value="1"/>
</dbReference>
<dbReference type="InterPro" id="IPR029026">
    <property type="entry name" value="tRNA_m1G_MTases_N"/>
</dbReference>
<dbReference type="Gene3D" id="1.10.8.590">
    <property type="match status" value="1"/>
</dbReference>
<dbReference type="InterPro" id="IPR001537">
    <property type="entry name" value="SpoU_MeTrfase"/>
</dbReference>
<dbReference type="EMBL" id="CADIKF010000042">
    <property type="protein sequence ID" value="CAB3765576.1"/>
    <property type="molecule type" value="Genomic_DNA"/>
</dbReference>
<keyword evidence="5" id="KW-0963">Cytoplasm</keyword>
<comment type="catalytic activity">
    <reaction evidence="5">
        <text>cytidine(32) in tRNA + S-adenosyl-L-methionine = 2'-O-methylcytidine(32) in tRNA + S-adenosyl-L-homocysteine + H(+)</text>
        <dbReference type="Rhea" id="RHEA:42932"/>
        <dbReference type="Rhea" id="RHEA-COMP:10288"/>
        <dbReference type="Rhea" id="RHEA-COMP:10289"/>
        <dbReference type="ChEBI" id="CHEBI:15378"/>
        <dbReference type="ChEBI" id="CHEBI:57856"/>
        <dbReference type="ChEBI" id="CHEBI:59789"/>
        <dbReference type="ChEBI" id="CHEBI:74495"/>
        <dbReference type="ChEBI" id="CHEBI:82748"/>
        <dbReference type="EC" id="2.1.1.200"/>
    </reaction>
</comment>
<keyword evidence="3 8" id="KW-0808">Transferase</keyword>
<dbReference type="Pfam" id="PF00588">
    <property type="entry name" value="SpoU_methylase"/>
    <property type="match status" value="1"/>
</dbReference>
<evidence type="ECO:0000256" key="1">
    <source>
        <dbReference type="ARBA" id="ARBA00007228"/>
    </source>
</evidence>
<keyword evidence="2 5" id="KW-0489">Methyltransferase</keyword>
<dbReference type="EC" id="2.1.1.200" evidence="5"/>
<comment type="subunit">
    <text evidence="5">Homodimer.</text>
</comment>
<dbReference type="AlphaFoldDB" id="A0A6J5EJY6"/>
<reference evidence="8 9" key="1">
    <citation type="submission" date="2020-04" db="EMBL/GenBank/DDBJ databases">
        <authorList>
            <person name="De Canck E."/>
        </authorList>
    </citation>
    <scope>NUCLEOTIDE SEQUENCE [LARGE SCALE GENOMIC DNA]</scope>
    <source>
        <strain evidence="8 9">LMG 29739</strain>
    </source>
</reference>
<dbReference type="GO" id="GO:0003723">
    <property type="term" value="F:RNA binding"/>
    <property type="evidence" value="ECO:0007669"/>
    <property type="project" value="InterPro"/>
</dbReference>
<feature type="domain" description="tRNA/rRNA methyltransferase SpoU type" evidence="7">
    <location>
        <begin position="133"/>
        <end position="284"/>
    </location>
</feature>
<keyword evidence="4 5" id="KW-0949">S-adenosyl-L-methionine</keyword>
<dbReference type="InterPro" id="IPR004384">
    <property type="entry name" value="RNA_MeTrfase_TrmJ/LasT"/>
</dbReference>
<evidence type="ECO:0000313" key="9">
    <source>
        <dbReference type="Proteomes" id="UP000494329"/>
    </source>
</evidence>
<feature type="region of interest" description="Disordered" evidence="6">
    <location>
        <begin position="25"/>
        <end position="127"/>
    </location>
</feature>
<dbReference type="InterPro" id="IPR029028">
    <property type="entry name" value="Alpha/beta_knot_MTases"/>
</dbReference>
<dbReference type="NCBIfam" id="TIGR00050">
    <property type="entry name" value="rRNA_methyl_1"/>
    <property type="match status" value="1"/>
</dbReference>
<dbReference type="PANTHER" id="PTHR42786:SF2">
    <property type="entry name" value="TRNA (CYTIDINE_URIDINE-2'-O-)-METHYLTRANSFERASE TRMJ"/>
    <property type="match status" value="1"/>
</dbReference>
<accession>A0A6J5EJY6</accession>
<dbReference type="PANTHER" id="PTHR42786">
    <property type="entry name" value="TRNA/RRNA METHYLTRANSFERASE"/>
    <property type="match status" value="1"/>
</dbReference>
<evidence type="ECO:0000256" key="4">
    <source>
        <dbReference type="ARBA" id="ARBA00022691"/>
    </source>
</evidence>
<dbReference type="Gene3D" id="3.40.1280.10">
    <property type="match status" value="1"/>
</dbReference>
<dbReference type="Proteomes" id="UP000494329">
    <property type="component" value="Unassembled WGS sequence"/>
</dbReference>
<comment type="catalytic activity">
    <reaction evidence="5">
        <text>uridine(32) in tRNA + S-adenosyl-L-methionine = 2'-O-methyluridine(32) in tRNA + S-adenosyl-L-homocysteine + H(+)</text>
        <dbReference type="Rhea" id="RHEA:42936"/>
        <dbReference type="Rhea" id="RHEA-COMP:10107"/>
        <dbReference type="Rhea" id="RHEA-COMP:10290"/>
        <dbReference type="ChEBI" id="CHEBI:15378"/>
        <dbReference type="ChEBI" id="CHEBI:57856"/>
        <dbReference type="ChEBI" id="CHEBI:59789"/>
        <dbReference type="ChEBI" id="CHEBI:65315"/>
        <dbReference type="ChEBI" id="CHEBI:74478"/>
        <dbReference type="EC" id="2.1.1.200"/>
    </reaction>
</comment>
<feature type="compositionally biased region" description="Basic and acidic residues" evidence="6">
    <location>
        <begin position="58"/>
        <end position="79"/>
    </location>
</feature>
<comment type="function">
    <text evidence="5">Catalyzes the formation of 2'O-methylated cytidine (Cm32) or 2'O-methylated uridine (Um32) at position 32 in tRNA.</text>
</comment>
<evidence type="ECO:0000256" key="3">
    <source>
        <dbReference type="ARBA" id="ARBA00022679"/>
    </source>
</evidence>
<dbReference type="GO" id="GO:0002128">
    <property type="term" value="P:tRNA nucleoside ribose methylation"/>
    <property type="evidence" value="ECO:0007669"/>
    <property type="project" value="TreeGrafter"/>
</dbReference>
<dbReference type="GO" id="GO:0005829">
    <property type="term" value="C:cytosol"/>
    <property type="evidence" value="ECO:0007669"/>
    <property type="project" value="TreeGrafter"/>
</dbReference>
<dbReference type="CDD" id="cd18093">
    <property type="entry name" value="SpoU-like_TrmJ"/>
    <property type="match status" value="1"/>
</dbReference>
<dbReference type="GO" id="GO:0160206">
    <property type="term" value="F:tRNA (cytidine(32)/uridine(32)-2'-O)-methyltransferase activity"/>
    <property type="evidence" value="ECO:0007669"/>
    <property type="project" value="UniProtKB-EC"/>
</dbReference>
<organism evidence="8 9">
    <name type="scientific">Paraburkholderia solisilvae</name>
    <dbReference type="NCBI Taxonomy" id="624376"/>
    <lineage>
        <taxon>Bacteria</taxon>
        <taxon>Pseudomonadati</taxon>
        <taxon>Pseudomonadota</taxon>
        <taxon>Betaproteobacteria</taxon>
        <taxon>Burkholderiales</taxon>
        <taxon>Burkholderiaceae</taxon>
        <taxon>Paraburkholderia</taxon>
    </lineage>
</organism>